<keyword evidence="7" id="KW-1185">Reference proteome</keyword>
<comment type="similarity">
    <text evidence="1">Belongs to the peptidase M20A family.</text>
</comment>
<dbReference type="OrthoDB" id="3064516at2759"/>
<evidence type="ECO:0000256" key="3">
    <source>
        <dbReference type="ARBA" id="ARBA00022723"/>
    </source>
</evidence>
<keyword evidence="3" id="KW-0479">Metal-binding</keyword>
<dbReference type="Pfam" id="PF01546">
    <property type="entry name" value="Peptidase_M20"/>
    <property type="match status" value="1"/>
</dbReference>
<dbReference type="InterPro" id="IPR047177">
    <property type="entry name" value="Pept_M20A"/>
</dbReference>
<evidence type="ECO:0000256" key="1">
    <source>
        <dbReference type="ARBA" id="ARBA00006247"/>
    </source>
</evidence>
<dbReference type="GO" id="GO:0051603">
    <property type="term" value="P:proteolysis involved in protein catabolic process"/>
    <property type="evidence" value="ECO:0007669"/>
    <property type="project" value="TreeGrafter"/>
</dbReference>
<dbReference type="InterPro" id="IPR002933">
    <property type="entry name" value="Peptidase_M20"/>
</dbReference>
<dbReference type="SUPFAM" id="SSF53187">
    <property type="entry name" value="Zn-dependent exopeptidases"/>
    <property type="match status" value="1"/>
</dbReference>
<accession>A0A4P9WP17</accession>
<dbReference type="Gene3D" id="3.40.630.10">
    <property type="entry name" value="Zn peptidases"/>
    <property type="match status" value="1"/>
</dbReference>
<dbReference type="Proteomes" id="UP000269721">
    <property type="component" value="Unassembled WGS sequence"/>
</dbReference>
<dbReference type="GO" id="GO:0046872">
    <property type="term" value="F:metal ion binding"/>
    <property type="evidence" value="ECO:0007669"/>
    <property type="project" value="UniProtKB-KW"/>
</dbReference>
<name>A0A4P9WP17_9FUNG</name>
<proteinExistence type="inferred from homology"/>
<dbReference type="PANTHER" id="PTHR45962">
    <property type="entry name" value="N-FATTY-ACYL-AMINO ACID SYNTHASE/HYDROLASE PM20D1"/>
    <property type="match status" value="1"/>
</dbReference>
<evidence type="ECO:0000256" key="5">
    <source>
        <dbReference type="ARBA" id="ARBA00022833"/>
    </source>
</evidence>
<sequence length="466" mass="51174">MSKLPRLEKQTIYTSGEHLPISSEDLKAFHVRTRRTLSTPRELSSCFPANTPVLVVLTLLLASTAFLAFSDLSVPRSMISTIDAILPAPAVSVDASCSQLSPLSPPPRSALDANYRKLKTLDPAYRAGSAERLAQAVRIETVSFDDMKEQVPFESDPRRQGFLKIKNHFEVTYPLVFSRLRYPELMTPPPLPRLHLNISHKHLRREVVNVFGLLFTLEGTNPTLKPIILMAHTDTVPVAEETVSEWAHPPFSGFIDAERVWGRGSVDCKNSLTAQLDAVELILEAGFAPARTIILAYGFDEEISGHAGAKTLADTIYARYGHNGAELVLDEGSGRSSRLGIPMSLVGVQEKGYTDIKITVSAPGGHSSIPPPHTAIGILAEIVAAIESKPYTPALLDSNPYVETLRCGARWNPSFDPWLKSALQRIDLFRDEIVKELFENIETKFLITTSQAVDIIQGGTKGSCLK</sequence>
<dbReference type="GO" id="GO:0004180">
    <property type="term" value="F:carboxypeptidase activity"/>
    <property type="evidence" value="ECO:0007669"/>
    <property type="project" value="TreeGrafter"/>
</dbReference>
<protein>
    <submittedName>
        <fullName evidence="6">Uncharacterized protein</fullName>
    </submittedName>
</protein>
<keyword evidence="5" id="KW-0862">Zinc</keyword>
<dbReference type="GO" id="GO:0000328">
    <property type="term" value="C:fungal-type vacuole lumen"/>
    <property type="evidence" value="ECO:0007669"/>
    <property type="project" value="TreeGrafter"/>
</dbReference>
<evidence type="ECO:0000313" key="7">
    <source>
        <dbReference type="Proteomes" id="UP000269721"/>
    </source>
</evidence>
<keyword evidence="2" id="KW-0645">Protease</keyword>
<organism evidence="6 7">
    <name type="scientific">Blyttiomyces helicus</name>
    <dbReference type="NCBI Taxonomy" id="388810"/>
    <lineage>
        <taxon>Eukaryota</taxon>
        <taxon>Fungi</taxon>
        <taxon>Fungi incertae sedis</taxon>
        <taxon>Chytridiomycota</taxon>
        <taxon>Chytridiomycota incertae sedis</taxon>
        <taxon>Chytridiomycetes</taxon>
        <taxon>Chytridiomycetes incertae sedis</taxon>
        <taxon>Blyttiomyces</taxon>
    </lineage>
</organism>
<keyword evidence="4" id="KW-0378">Hydrolase</keyword>
<gene>
    <name evidence="6" type="ORF">BDK51DRAFT_51734</name>
</gene>
<dbReference type="PANTHER" id="PTHR45962:SF1">
    <property type="entry name" value="N-FATTY-ACYL-AMINO ACID SYNTHASE_HYDROLASE PM20D1"/>
    <property type="match status" value="1"/>
</dbReference>
<evidence type="ECO:0000256" key="4">
    <source>
        <dbReference type="ARBA" id="ARBA00022801"/>
    </source>
</evidence>
<evidence type="ECO:0000256" key="2">
    <source>
        <dbReference type="ARBA" id="ARBA00022670"/>
    </source>
</evidence>
<dbReference type="EMBL" id="KZ994093">
    <property type="protein sequence ID" value="RKO93853.1"/>
    <property type="molecule type" value="Genomic_DNA"/>
</dbReference>
<reference evidence="7" key="1">
    <citation type="journal article" date="2018" name="Nat. Microbiol.">
        <title>Leveraging single-cell genomics to expand the fungal tree of life.</title>
        <authorList>
            <person name="Ahrendt S.R."/>
            <person name="Quandt C.A."/>
            <person name="Ciobanu D."/>
            <person name="Clum A."/>
            <person name="Salamov A."/>
            <person name="Andreopoulos B."/>
            <person name="Cheng J.F."/>
            <person name="Woyke T."/>
            <person name="Pelin A."/>
            <person name="Henrissat B."/>
            <person name="Reynolds N.K."/>
            <person name="Benny G.L."/>
            <person name="Smith M.E."/>
            <person name="James T.Y."/>
            <person name="Grigoriev I.V."/>
        </authorList>
    </citation>
    <scope>NUCLEOTIDE SEQUENCE [LARGE SCALE GENOMIC DNA]</scope>
</reference>
<dbReference type="AlphaFoldDB" id="A0A4P9WP17"/>
<evidence type="ECO:0000313" key="6">
    <source>
        <dbReference type="EMBL" id="RKO93853.1"/>
    </source>
</evidence>